<evidence type="ECO:0000313" key="3">
    <source>
        <dbReference type="EMBL" id="WDH80493.1"/>
    </source>
</evidence>
<evidence type="ECO:0000313" key="4">
    <source>
        <dbReference type="EMBL" id="WDI00180.1"/>
    </source>
</evidence>
<evidence type="ECO:0000313" key="6">
    <source>
        <dbReference type="Proteomes" id="UP001221519"/>
    </source>
</evidence>
<dbReference type="RefSeq" id="WP_052511935.1">
    <property type="nucleotide sequence ID" value="NZ_CP118101.1"/>
</dbReference>
<dbReference type="GO" id="GO:0043565">
    <property type="term" value="F:sequence-specific DNA binding"/>
    <property type="evidence" value="ECO:0007669"/>
    <property type="project" value="InterPro"/>
</dbReference>
<evidence type="ECO:0000313" key="5">
    <source>
        <dbReference type="Proteomes" id="UP001220962"/>
    </source>
</evidence>
<dbReference type="Proteomes" id="UP001221519">
    <property type="component" value="Chromosome"/>
</dbReference>
<accession>A0AAX3MSC5</accession>
<evidence type="ECO:0000259" key="2">
    <source>
        <dbReference type="Pfam" id="PF13518"/>
    </source>
</evidence>
<dbReference type="EMBL" id="CP118101">
    <property type="protein sequence ID" value="WDH80493.1"/>
    <property type="molecule type" value="Genomic_DNA"/>
</dbReference>
<comment type="similarity">
    <text evidence="1">Belongs to the IS150/IS1296 orfA family.</text>
</comment>
<dbReference type="AlphaFoldDB" id="A0AAX3MSC5"/>
<feature type="domain" description="Insertion element IS150 protein InsJ-like helix-turn-helix" evidence="2">
    <location>
        <begin position="103"/>
        <end position="137"/>
    </location>
</feature>
<dbReference type="PANTHER" id="PTHR33795">
    <property type="entry name" value="INSERTION ELEMENT IS150 PROTEIN INSJ"/>
    <property type="match status" value="1"/>
</dbReference>
<dbReference type="InterPro" id="IPR052057">
    <property type="entry name" value="IS150/IS1296_orfA-like"/>
</dbReference>
<keyword evidence="6" id="KW-1185">Reference proteome</keyword>
<dbReference type="EMBL" id="CP118108">
    <property type="protein sequence ID" value="WDI00180.1"/>
    <property type="molecule type" value="Genomic_DNA"/>
</dbReference>
<dbReference type="Pfam" id="PF13518">
    <property type="entry name" value="HTH_28"/>
    <property type="match status" value="2"/>
</dbReference>
<dbReference type="InterPro" id="IPR055247">
    <property type="entry name" value="InsJ-like_HTH"/>
</dbReference>
<proteinExistence type="inferred from homology"/>
<dbReference type="InterPro" id="IPR009057">
    <property type="entry name" value="Homeodomain-like_sf"/>
</dbReference>
<dbReference type="PANTHER" id="PTHR33795:SF1">
    <property type="entry name" value="INSERTION ELEMENT IS150 PROTEIN INSJ"/>
    <property type="match status" value="1"/>
</dbReference>
<dbReference type="InterPro" id="IPR010921">
    <property type="entry name" value="Trp_repressor/repl_initiator"/>
</dbReference>
<name>A0AAX3MSC5_9BACL</name>
<dbReference type="SUPFAM" id="SSF48295">
    <property type="entry name" value="TrpR-like"/>
    <property type="match status" value="1"/>
</dbReference>
<reference evidence="3 6" key="1">
    <citation type="submission" date="2023-02" db="EMBL/GenBank/DDBJ databases">
        <title>Pathogen: clinical or host-associated sample.</title>
        <authorList>
            <person name="Hergert J."/>
            <person name="Casey R."/>
            <person name="Wagner J."/>
            <person name="Young E.L."/>
            <person name="Oakeson K.F."/>
        </authorList>
    </citation>
    <scope>NUCLEOTIDE SEQUENCE</scope>
    <source>
        <strain evidence="4 6">2022CK-00829</strain>
        <strain evidence="3">2022CK-00830</strain>
    </source>
</reference>
<feature type="domain" description="Insertion element IS150 protein InsJ-like helix-turn-helix" evidence="2">
    <location>
        <begin position="12"/>
        <end position="56"/>
    </location>
</feature>
<dbReference type="Proteomes" id="UP001220962">
    <property type="component" value="Chromosome"/>
</dbReference>
<protein>
    <submittedName>
        <fullName evidence="3">Helix-turn-helix domain-containing protein</fullName>
    </submittedName>
</protein>
<dbReference type="SUPFAM" id="SSF46689">
    <property type="entry name" value="Homeodomain-like"/>
    <property type="match status" value="1"/>
</dbReference>
<gene>
    <name evidence="3" type="ORF">PUW23_13035</name>
    <name evidence="4" type="ORF">PUW25_12705</name>
</gene>
<sequence>MSKRSPISLEVKLQAVQRCLERRSNPNYESKQLRISKGTVKDWIRKYEADGLDGLKESNTWKSYSKELKLAAIKYTNEIELKSTRKGKALSHMNKGRKTTFEERIEIAQYTIANNLDYQKAMEKYGVSYQQVYAWVREQERLMSGDKNIFPLKVAILVTFFMLSV</sequence>
<evidence type="ECO:0000256" key="1">
    <source>
        <dbReference type="ARBA" id="ARBA00038232"/>
    </source>
</evidence>
<organism evidence="3 5">
    <name type="scientific">Paenibacillus urinalis</name>
    <dbReference type="NCBI Taxonomy" id="521520"/>
    <lineage>
        <taxon>Bacteria</taxon>
        <taxon>Bacillati</taxon>
        <taxon>Bacillota</taxon>
        <taxon>Bacilli</taxon>
        <taxon>Bacillales</taxon>
        <taxon>Paenibacillaceae</taxon>
        <taxon>Paenibacillus</taxon>
    </lineage>
</organism>